<keyword evidence="3" id="KW-1185">Reference proteome</keyword>
<sequence>MKLARILCWLLLPMIAGTIEACCSCPEGLKYLFAIDKIKLQVLDNSGPEPVVTRADTLCRKCYGVMLELETVKVGQHKTSQPLFMESAYAAGFCECLSSGFTGDSKDTIQSIQVFTVLDFDSTHKAGSEVTSFFFVDATKPLPANGIFNQPIYTYAEEPKPIDYNFILMHESDYSQCQFRVVVTVASGKQFEQTTAVTHLI</sequence>
<dbReference type="InterPro" id="IPR032215">
    <property type="entry name" value="DUF5034"/>
</dbReference>
<feature type="chain" id="PRO_5047177386" evidence="1">
    <location>
        <begin position="22"/>
        <end position="201"/>
    </location>
</feature>
<evidence type="ECO:0000313" key="3">
    <source>
        <dbReference type="Proteomes" id="UP001226434"/>
    </source>
</evidence>
<reference evidence="2 3" key="1">
    <citation type="submission" date="2023-05" db="EMBL/GenBank/DDBJ databases">
        <title>Genome sequence of Pinibacter sp. MAH-24.</title>
        <authorList>
            <person name="Huq M.A."/>
        </authorList>
    </citation>
    <scope>NUCLEOTIDE SEQUENCE [LARGE SCALE GENOMIC DNA]</scope>
    <source>
        <strain evidence="2 3">MAH-24</strain>
    </source>
</reference>
<accession>A0ABT6RG56</accession>
<proteinExistence type="predicted"/>
<evidence type="ECO:0000256" key="1">
    <source>
        <dbReference type="SAM" id="SignalP"/>
    </source>
</evidence>
<dbReference type="Pfam" id="PF16437">
    <property type="entry name" value="DUF5034"/>
    <property type="match status" value="1"/>
</dbReference>
<comment type="caution">
    <text evidence="2">The sequence shown here is derived from an EMBL/GenBank/DDBJ whole genome shotgun (WGS) entry which is preliminary data.</text>
</comment>
<dbReference type="EMBL" id="JASBRG010000007">
    <property type="protein sequence ID" value="MDI3321545.1"/>
    <property type="molecule type" value="Genomic_DNA"/>
</dbReference>
<feature type="signal peptide" evidence="1">
    <location>
        <begin position="1"/>
        <end position="21"/>
    </location>
</feature>
<keyword evidence="1" id="KW-0732">Signal</keyword>
<name>A0ABT6RG56_9BACT</name>
<protein>
    <submittedName>
        <fullName evidence="2">DUF5034 domain-containing protein</fullName>
    </submittedName>
</protein>
<evidence type="ECO:0000313" key="2">
    <source>
        <dbReference type="EMBL" id="MDI3321545.1"/>
    </source>
</evidence>
<organism evidence="2 3">
    <name type="scientific">Pinibacter soli</name>
    <dbReference type="NCBI Taxonomy" id="3044211"/>
    <lineage>
        <taxon>Bacteria</taxon>
        <taxon>Pseudomonadati</taxon>
        <taxon>Bacteroidota</taxon>
        <taxon>Chitinophagia</taxon>
        <taxon>Chitinophagales</taxon>
        <taxon>Chitinophagaceae</taxon>
        <taxon>Pinibacter</taxon>
    </lineage>
</organism>
<dbReference type="Proteomes" id="UP001226434">
    <property type="component" value="Unassembled WGS sequence"/>
</dbReference>
<dbReference type="RefSeq" id="WP_282335652.1">
    <property type="nucleotide sequence ID" value="NZ_JASBRG010000007.1"/>
</dbReference>
<gene>
    <name evidence="2" type="ORF">QJ048_17245</name>
</gene>